<keyword evidence="3" id="KW-0813">Transport</keyword>
<feature type="transmembrane region" description="Helical" evidence="7">
    <location>
        <begin position="355"/>
        <end position="376"/>
    </location>
</feature>
<dbReference type="EMBL" id="HBHX01071228">
    <property type="protein sequence ID" value="CAE0152271.1"/>
    <property type="molecule type" value="Transcribed_RNA"/>
</dbReference>
<dbReference type="InterPro" id="IPR013936">
    <property type="entry name" value="CRT-like"/>
</dbReference>
<dbReference type="GO" id="GO:0016020">
    <property type="term" value="C:membrane"/>
    <property type="evidence" value="ECO:0007669"/>
    <property type="project" value="UniProtKB-SubCell"/>
</dbReference>
<reference evidence="8" key="1">
    <citation type="submission" date="2021-01" db="EMBL/GenBank/DDBJ databases">
        <authorList>
            <person name="Corre E."/>
            <person name="Pelletier E."/>
            <person name="Niang G."/>
            <person name="Scheremetjew M."/>
            <person name="Finn R."/>
            <person name="Kale V."/>
            <person name="Holt S."/>
            <person name="Cochrane G."/>
            <person name="Meng A."/>
            <person name="Brown T."/>
            <person name="Cohen L."/>
        </authorList>
    </citation>
    <scope>NUCLEOTIDE SEQUENCE</scope>
    <source>
        <strain evidence="8">CCMP281</strain>
    </source>
</reference>
<evidence type="ECO:0000256" key="1">
    <source>
        <dbReference type="ARBA" id="ARBA00004141"/>
    </source>
</evidence>
<evidence type="ECO:0000256" key="4">
    <source>
        <dbReference type="ARBA" id="ARBA00022692"/>
    </source>
</evidence>
<evidence type="ECO:0000256" key="2">
    <source>
        <dbReference type="ARBA" id="ARBA00006690"/>
    </source>
</evidence>
<keyword evidence="6 7" id="KW-0472">Membrane</keyword>
<keyword evidence="5 7" id="KW-1133">Transmembrane helix</keyword>
<dbReference type="AlphaFoldDB" id="A0A7S3C3Z2"/>
<feature type="transmembrane region" description="Helical" evidence="7">
    <location>
        <begin position="237"/>
        <end position="258"/>
    </location>
</feature>
<feature type="transmembrane region" description="Helical" evidence="7">
    <location>
        <begin position="144"/>
        <end position="161"/>
    </location>
</feature>
<comment type="similarity">
    <text evidence="2">Belongs to the CRT-like transporter family.</text>
</comment>
<evidence type="ECO:0008006" key="9">
    <source>
        <dbReference type="Google" id="ProtNLM"/>
    </source>
</evidence>
<dbReference type="PANTHER" id="PTHR31326">
    <property type="entry name" value="PROTEIN CLT2, CHLOROPLASTIC"/>
    <property type="match status" value="1"/>
</dbReference>
<evidence type="ECO:0000256" key="7">
    <source>
        <dbReference type="SAM" id="Phobius"/>
    </source>
</evidence>
<dbReference type="PANTHER" id="PTHR31326:SF1">
    <property type="entry name" value="PROTEIN CLT2, CHLOROPLASTIC"/>
    <property type="match status" value="1"/>
</dbReference>
<proteinExistence type="inferred from homology"/>
<dbReference type="Pfam" id="PF08627">
    <property type="entry name" value="CRT-like"/>
    <property type="match status" value="1"/>
</dbReference>
<comment type="subcellular location">
    <subcellularLocation>
        <location evidence="1">Membrane</location>
        <topology evidence="1">Multi-pass membrane protein</topology>
    </subcellularLocation>
</comment>
<evidence type="ECO:0000256" key="3">
    <source>
        <dbReference type="ARBA" id="ARBA00022448"/>
    </source>
</evidence>
<keyword evidence="4 7" id="KW-0812">Transmembrane</keyword>
<feature type="transmembrane region" description="Helical" evidence="7">
    <location>
        <begin position="168"/>
        <end position="185"/>
    </location>
</feature>
<feature type="transmembrane region" description="Helical" evidence="7">
    <location>
        <begin position="56"/>
        <end position="76"/>
    </location>
</feature>
<evidence type="ECO:0000256" key="5">
    <source>
        <dbReference type="ARBA" id="ARBA00022989"/>
    </source>
</evidence>
<evidence type="ECO:0000313" key="8">
    <source>
        <dbReference type="EMBL" id="CAE0152271.1"/>
    </source>
</evidence>
<protein>
    <recommendedName>
        <fullName evidence="9">EamA domain-containing protein</fullName>
    </recommendedName>
</protein>
<feature type="transmembrane region" description="Helical" evidence="7">
    <location>
        <begin position="113"/>
        <end position="132"/>
    </location>
</feature>
<feature type="transmembrane region" description="Helical" evidence="7">
    <location>
        <begin position="205"/>
        <end position="225"/>
    </location>
</feature>
<gene>
    <name evidence="8" type="ORF">HERI1096_LOCUS39390</name>
</gene>
<feature type="transmembrane region" description="Helical" evidence="7">
    <location>
        <begin position="26"/>
        <end position="50"/>
    </location>
</feature>
<dbReference type="InterPro" id="IPR037185">
    <property type="entry name" value="EmrE-like"/>
</dbReference>
<evidence type="ECO:0000256" key="6">
    <source>
        <dbReference type="ARBA" id="ARBA00023136"/>
    </source>
</evidence>
<organism evidence="8">
    <name type="scientific">Haptolina ericina</name>
    <dbReference type="NCBI Taxonomy" id="156174"/>
    <lineage>
        <taxon>Eukaryota</taxon>
        <taxon>Haptista</taxon>
        <taxon>Haptophyta</taxon>
        <taxon>Prymnesiophyceae</taxon>
        <taxon>Prymnesiales</taxon>
        <taxon>Prymnesiaceae</taxon>
        <taxon>Haptolina</taxon>
    </lineage>
</organism>
<accession>A0A7S3C3Z2</accession>
<sequence length="385" mass="41882">MSLQRPIETPLIELPVQPSASRRSTVLAISLLVALTVGDSVLAVILFDLFDERLSLFVNQGTALVYIVVSLIALVAMRNAALLPARVVDSSQPVIDAEGNLVGALRPERKVPWYYLVVIGLLNGSANFLQAISQPHTPGLSQTLLPLLGIPLVLVLVWLLFHRRPSLAGALGAALIIGGGAVSALRTVLATSTSDSGSGDSPIVVYGWAIALFGSAQVFLAFEKVFEERVFSDFERLNPMVMFCWTLVTQFLLGWALYPLQTFPAFGGISISDLPDVLWDGVRCTVGMTAAGCGPIHAIIFWCYCAVDFWCYYLGLWLIQRFGASMMVIASAIALPLSQLVLCLRPIVGKWTEDFFWGDGLALVLVLAGFMVYHCYSREGQADRR</sequence>
<name>A0A7S3C3Z2_9EUKA</name>
<dbReference type="SUPFAM" id="SSF103481">
    <property type="entry name" value="Multidrug resistance efflux transporter EmrE"/>
    <property type="match status" value="1"/>
</dbReference>